<evidence type="ECO:0000313" key="2">
    <source>
        <dbReference type="EMBL" id="GHI52212.1"/>
    </source>
</evidence>
<protein>
    <submittedName>
        <fullName evidence="2">Uncharacterized protein</fullName>
    </submittedName>
</protein>
<proteinExistence type="predicted"/>
<feature type="region of interest" description="Disordered" evidence="1">
    <location>
        <begin position="116"/>
        <end position="193"/>
    </location>
</feature>
<organism evidence="2 3">
    <name type="scientific">Streptomyces rubradiris</name>
    <name type="common">Streptomyces achromogenes subsp. rubradiris</name>
    <dbReference type="NCBI Taxonomy" id="285531"/>
    <lineage>
        <taxon>Bacteria</taxon>
        <taxon>Bacillati</taxon>
        <taxon>Actinomycetota</taxon>
        <taxon>Actinomycetes</taxon>
        <taxon>Kitasatosporales</taxon>
        <taxon>Streptomycetaceae</taxon>
        <taxon>Streptomyces</taxon>
    </lineage>
</organism>
<evidence type="ECO:0000313" key="3">
    <source>
        <dbReference type="Proteomes" id="UP000646738"/>
    </source>
</evidence>
<evidence type="ECO:0000256" key="1">
    <source>
        <dbReference type="SAM" id="MobiDB-lite"/>
    </source>
</evidence>
<comment type="caution">
    <text evidence="2">The sequence shown here is derived from an EMBL/GenBank/DDBJ whole genome shotgun (WGS) entry which is preliminary data.</text>
</comment>
<gene>
    <name evidence="2" type="ORF">Srubr_20580</name>
</gene>
<dbReference type="NCBIfam" id="NF047719">
    <property type="entry name" value="SCO6745_fam_HTH"/>
    <property type="match status" value="1"/>
</dbReference>
<dbReference type="InterPro" id="IPR054058">
    <property type="entry name" value="HTH_67"/>
</dbReference>
<reference evidence="3" key="1">
    <citation type="submission" date="2023-07" db="EMBL/GenBank/DDBJ databases">
        <title>Whole genome shotgun sequence of Streptomyces achromogenes subsp. rubradiris NBRC 14000.</title>
        <authorList>
            <person name="Komaki H."/>
            <person name="Tamura T."/>
        </authorList>
    </citation>
    <scope>NUCLEOTIDE SEQUENCE [LARGE SCALE GENOMIC DNA]</scope>
    <source>
        <strain evidence="3">NBRC 14000</strain>
    </source>
</reference>
<dbReference type="Proteomes" id="UP000646738">
    <property type="component" value="Unassembled WGS sequence"/>
</dbReference>
<sequence>MDRALRKLLGDRIDCPGLREAAGLARRAAEAAGTAGRARAAANSALPWPDEPHMVLWQATILREHRGDGHIVALRAHGIGPAESLVSHAAVGASPEEVFTSRQWSEEEWTAARDRLAARGPVRPTAQPPTRDTGYTPPSRDSPTNSRPRPGTYSRPAKRPGWPNCSYRWYSTSPAPGSSRRSTLGISPKYDHE</sequence>
<dbReference type="Pfam" id="PF21863">
    <property type="entry name" value="HTH_67"/>
    <property type="match status" value="1"/>
</dbReference>
<keyword evidence="3" id="KW-1185">Reference proteome</keyword>
<dbReference type="EMBL" id="BNEA01000007">
    <property type="protein sequence ID" value="GHI52212.1"/>
    <property type="molecule type" value="Genomic_DNA"/>
</dbReference>
<name>A0ABQ3R8Q4_STRRR</name>
<feature type="compositionally biased region" description="Polar residues" evidence="1">
    <location>
        <begin position="169"/>
        <end position="185"/>
    </location>
</feature>
<accession>A0ABQ3R8Q4</accession>